<sequence>MPRHKALLIGASEYDDETIRSLPFVRDDLQRLEGALSDRGFRPVEIAESQRGITPNAVNRHVLRFLREAGRGDTLFIMLSGHGVHFDGRDYLVPEDAYYESEPFAESCVEIGWQKELEDSPAGQVVFLIDACREGSARRTKSPTRMPGWERPKIAATLRRKVAYVYACSKAQYALYVDEYEAVLPQHADAAGTQPKDSFSLFSRAVADVVSQVPHTLHMGEFLDEVQRRVTALHTAYGKTPPVQRIRAETDIPWQEFTVLPGPARDASEHPWVRSTATHPVWERTAPGPAREALKDVCATLAARLAEGYDTAAATLRDDPWHDAELAKRAQDRLGFLTGRLAAGTELSPTESALTVLLPLIGQAFWTHEAAQRAAVVTAGPADQSTPERDRFGKFTQGFPRLQRRLRTLEQRGVADGSAERIRWWLFHRWLIRQPELYASQTLKTLLGPPPGGPECPEWVTDALSGERFMRFLQELRAAPFAVPRHTAGRTGEPDRSDRTDQRDSDYDVIAASTRDEHEVRESLVASLAKAAQAFAVDPVDLPEILVEHIGISDSVNLGDLLTTIRGSDWRTSGLGRSLNAVCEHPAVQIALREHAHRVDGLLRDINRTSALAPLRSLPPYADADRVRLSGNTPTHLADGIRFQLAEDRVQELLMGEELYGERELAIRELYQNALDAVRYRDRRTEYLRRTDGTPPEWDGLIEFVQKADTQGRPYLECRDNGVGMGLDELRNVFSQGGARFVDLPEYIEEQTAWAELGEPRIELHPNSRFGIGVLSYFMLADEIEVTTCRMGRDGRPGNKYVVKIAGPGNLFRVDDLGPGTDSGTTVRLLLTDHKERVSCVDTLQKVLWLAPYRTRAEHGSRWHEWEPGQLSVSGPELAWADDSAMFRLTGACYPSQNPDVWWVDGRGHFLSDGLLASTNSATTDSSARERYGAVVNLHEQHQPELSVDRKTIRSNDENHVNAVLREALPSLFSIALPLLMPDWLVEASRSSVGFGDEVAERARTNGVPWPAGDTERPFGTLGFFRPDQTLLPLVTGRYPAAPETYGPSYLRLVPTPVLRWRLLTLYRAGLGGPLTEGAQASPPLPCARPSDHRLLAADGSLTTLNWTQTYKDWLAGPDSTLYLLKNPSRTVVDSGILSAHAAVVWRDPEQVVTLDEIFVLVGRTELTAEAVAERLTALGYSVVPPTGCEEVRREDLPLLRPLGSVADGWLEPGSNLSVAQLCLSAAMAERSTREAADRLQALGFTVPSEYPNSDAWTAEEREVLRKLWVLHADPVPLDRAREITYAQLISVARASGATTQTVVGLLRDTGFSAPSSDTPEQAFQDDEWALLVYNGISLNVDRQVPLPHVVGVAHRTGQTLEEVAVRLRTLGYEVPELLADGPLLSKRDVNFLHGIYDLTSSTAWPEPGRPLELHAIAERATRSTLSMTETAARLSGLGYRCAPDQSLLARLQEHDVDALRLCLPDKDDQTMISPTQLYAVAEHLGRPPEDVARSLTDFGRKVAEIPDTWLQERKAEADLIDALSRREEPIVDIRYEVEISLPTLATVAMRLRLPFRTVALKATALGMRHEAETWFPTDEAAG</sequence>
<evidence type="ECO:0000313" key="1">
    <source>
        <dbReference type="EMBL" id="WSB99432.1"/>
    </source>
</evidence>
<keyword evidence="2" id="KW-1185">Reference proteome</keyword>
<accession>A0ACD4ZMA8</accession>
<gene>
    <name evidence="1" type="ORF">OG835_22070</name>
</gene>
<reference evidence="1" key="1">
    <citation type="submission" date="2022-10" db="EMBL/GenBank/DDBJ databases">
        <title>The complete genomes of actinobacterial strains from the NBC collection.</title>
        <authorList>
            <person name="Joergensen T.S."/>
            <person name="Alvarez Arevalo M."/>
            <person name="Sterndorff E.B."/>
            <person name="Faurdal D."/>
            <person name="Vuksanovic O."/>
            <person name="Mourched A.-S."/>
            <person name="Charusanti P."/>
            <person name="Shaw S."/>
            <person name="Blin K."/>
            <person name="Weber T."/>
        </authorList>
    </citation>
    <scope>NUCLEOTIDE SEQUENCE</scope>
    <source>
        <strain evidence="1">NBC 01771</strain>
    </source>
</reference>
<evidence type="ECO:0000313" key="2">
    <source>
        <dbReference type="Proteomes" id="UP001348369"/>
    </source>
</evidence>
<proteinExistence type="predicted"/>
<dbReference type="Proteomes" id="UP001348369">
    <property type="component" value="Chromosome"/>
</dbReference>
<organism evidence="1 2">
    <name type="scientific">Streptomyces scopuliridis</name>
    <dbReference type="NCBI Taxonomy" id="452529"/>
    <lineage>
        <taxon>Bacteria</taxon>
        <taxon>Bacillati</taxon>
        <taxon>Actinomycetota</taxon>
        <taxon>Actinomycetes</taxon>
        <taxon>Kitasatosporales</taxon>
        <taxon>Streptomycetaceae</taxon>
        <taxon>Streptomyces</taxon>
    </lineage>
</organism>
<name>A0ACD4ZMA8_9ACTN</name>
<protein>
    <submittedName>
        <fullName evidence="1">Caspase family protein</fullName>
    </submittedName>
</protein>
<dbReference type="EMBL" id="CP109109">
    <property type="protein sequence ID" value="WSB99432.1"/>
    <property type="molecule type" value="Genomic_DNA"/>
</dbReference>